<keyword evidence="2" id="KW-1185">Reference proteome</keyword>
<dbReference type="KEGG" id="dps:DP1556"/>
<name>Q6AMY9_DESPS</name>
<gene>
    <name evidence="1" type="ordered locus">DP1556</name>
</gene>
<organism evidence="1 2">
    <name type="scientific">Desulfotalea psychrophila (strain LSv54 / DSM 12343)</name>
    <dbReference type="NCBI Taxonomy" id="177439"/>
    <lineage>
        <taxon>Bacteria</taxon>
        <taxon>Pseudomonadati</taxon>
        <taxon>Thermodesulfobacteriota</taxon>
        <taxon>Desulfobulbia</taxon>
        <taxon>Desulfobulbales</taxon>
        <taxon>Desulfocapsaceae</taxon>
        <taxon>Desulfotalea</taxon>
    </lineage>
</organism>
<dbReference type="OrthoDB" id="9762066at2"/>
<dbReference type="HOGENOM" id="CLU_805925_0_0_7"/>
<evidence type="ECO:0008006" key="3">
    <source>
        <dbReference type="Google" id="ProtNLM"/>
    </source>
</evidence>
<dbReference type="InterPro" id="IPR036116">
    <property type="entry name" value="FN3_sf"/>
</dbReference>
<dbReference type="EMBL" id="CR522870">
    <property type="protein sequence ID" value="CAG36285.1"/>
    <property type="molecule type" value="Genomic_DNA"/>
</dbReference>
<protein>
    <recommendedName>
        <fullName evidence="3">Fibronectin type-III domain-containing protein</fullName>
    </recommendedName>
</protein>
<dbReference type="InterPro" id="IPR013783">
    <property type="entry name" value="Ig-like_fold"/>
</dbReference>
<dbReference type="AlphaFoldDB" id="Q6AMY9"/>
<sequence>MNILGYWLAAIISIALTGCTGVVQLETAQTLSAEQAIVFAKVNVIVEGKQIKLSTSGLENSLTIEFRRVGSPVIMEYKVDENEYFYWPLPPGEYEILGVYGFSTETGWLSRQISLAQPLWIPFIVEAKVEGLYLGEITLKSHKNQSSNQRINDNYSEAVKEFHRRYPGASKDPLNRVVKLRPLDPGTYSRVSYICNGDWGVSCSSTNIGLSPTSPDRLQNARVTSTRPTLRWLPSSIPGIKYDVVIYEAYDSTWRKINLDRLTGKRRWRRGQLLAYGQGLTETAFTPDVSLKPGTTYLWSIRLRRGETISTWSQVKRTLSHPGTFWSHSVKRREMWFNFITPDK</sequence>
<dbReference type="Proteomes" id="UP000000602">
    <property type="component" value="Chromosome"/>
</dbReference>
<proteinExistence type="predicted"/>
<dbReference type="RefSeq" id="WP_011188797.1">
    <property type="nucleotide sequence ID" value="NC_006138.1"/>
</dbReference>
<reference evidence="2" key="1">
    <citation type="journal article" date="2004" name="Environ. Microbiol.">
        <title>The genome of Desulfotalea psychrophila, a sulfate-reducing bacterium from permanently cold Arctic sediments.</title>
        <authorList>
            <person name="Rabus R."/>
            <person name="Ruepp A."/>
            <person name="Frickey T."/>
            <person name="Rattei T."/>
            <person name="Fartmann B."/>
            <person name="Stark M."/>
            <person name="Bauer M."/>
            <person name="Zibat A."/>
            <person name="Lombardot T."/>
            <person name="Becker I."/>
            <person name="Amann J."/>
            <person name="Gellner K."/>
            <person name="Teeling H."/>
            <person name="Leuschner W.D."/>
            <person name="Gloeckner F.-O."/>
            <person name="Lupas A.N."/>
            <person name="Amann R."/>
            <person name="Klenk H.-P."/>
        </authorList>
    </citation>
    <scope>NUCLEOTIDE SEQUENCE [LARGE SCALE GENOMIC DNA]</scope>
    <source>
        <strain evidence="2">DSM 12343 / LSv54</strain>
    </source>
</reference>
<dbReference type="STRING" id="177439.DP1556"/>
<evidence type="ECO:0000313" key="1">
    <source>
        <dbReference type="EMBL" id="CAG36285.1"/>
    </source>
</evidence>
<evidence type="ECO:0000313" key="2">
    <source>
        <dbReference type="Proteomes" id="UP000000602"/>
    </source>
</evidence>
<dbReference type="Gene3D" id="2.60.40.10">
    <property type="entry name" value="Immunoglobulins"/>
    <property type="match status" value="1"/>
</dbReference>
<accession>Q6AMY9</accession>
<dbReference type="SUPFAM" id="SSF49265">
    <property type="entry name" value="Fibronectin type III"/>
    <property type="match status" value="1"/>
</dbReference>